<evidence type="ECO:0000259" key="1">
    <source>
        <dbReference type="PROSITE" id="PS50104"/>
    </source>
</evidence>
<dbReference type="RefSeq" id="WP_267564242.1">
    <property type="nucleotide sequence ID" value="NZ_JAPNTZ010000006.1"/>
</dbReference>
<dbReference type="SUPFAM" id="SSF52200">
    <property type="entry name" value="Toll/Interleukin receptor TIR domain"/>
    <property type="match status" value="1"/>
</dbReference>
<organism evidence="2 3">
    <name type="scientific">Paractinoplanes pyxinae</name>
    <dbReference type="NCBI Taxonomy" id="2997416"/>
    <lineage>
        <taxon>Bacteria</taxon>
        <taxon>Bacillati</taxon>
        <taxon>Actinomycetota</taxon>
        <taxon>Actinomycetes</taxon>
        <taxon>Micromonosporales</taxon>
        <taxon>Micromonosporaceae</taxon>
        <taxon>Paractinoplanes</taxon>
    </lineage>
</organism>
<keyword evidence="3" id="KW-1185">Reference proteome</keyword>
<reference evidence="2" key="1">
    <citation type="submission" date="2022-11" db="EMBL/GenBank/DDBJ databases">
        <authorList>
            <person name="Somphong A."/>
            <person name="Phongsopitanun W."/>
        </authorList>
    </citation>
    <scope>NUCLEOTIDE SEQUENCE</scope>
    <source>
        <strain evidence="2">Pm04-4</strain>
    </source>
</reference>
<gene>
    <name evidence="2" type="ORF">OWR29_19010</name>
</gene>
<dbReference type="Gene3D" id="3.40.50.10140">
    <property type="entry name" value="Toll/interleukin-1 receptor homology (TIR) domain"/>
    <property type="match status" value="1"/>
</dbReference>
<dbReference type="Pfam" id="PF13676">
    <property type="entry name" value="TIR_2"/>
    <property type="match status" value="1"/>
</dbReference>
<dbReference type="InterPro" id="IPR035897">
    <property type="entry name" value="Toll_tir_struct_dom_sf"/>
</dbReference>
<dbReference type="InterPro" id="IPR000157">
    <property type="entry name" value="TIR_dom"/>
</dbReference>
<comment type="caution">
    <text evidence="2">The sequence shown here is derived from an EMBL/GenBank/DDBJ whole genome shotgun (WGS) entry which is preliminary data.</text>
</comment>
<sequence>MNWAFISYQRDDLRLVEPIVARLREAGVGVWLDRDDLQAGDNWRQAIKRAIREGGAFVPMFSPRYNSRRSTYMNVELREAIEQARQMHVDRRWMVPVMLETCELPDMRIDSSTDLTDLHYVDFTADWNAAMASLIKALRSILEDDREPGATLPGADIPIWDDPDVRRIYRVIDRQPFPNFHVFNDSPHQLQLVRDFVLADQNAGSDGPPAAFVDACLAGIRAVESLAAVADPGWLKFFTFMTDANNHFLWDLYRPALEVGAIASWTVETIEKHGWGPDGNSTAMGQRHSNALGLAAAAGQVPPGTGDRARQAAAEGYFQRFQQS</sequence>
<dbReference type="PROSITE" id="PS50104">
    <property type="entry name" value="TIR"/>
    <property type="match status" value="1"/>
</dbReference>
<dbReference type="SMART" id="SM00255">
    <property type="entry name" value="TIR"/>
    <property type="match status" value="1"/>
</dbReference>
<feature type="domain" description="TIR" evidence="1">
    <location>
        <begin position="1"/>
        <end position="142"/>
    </location>
</feature>
<protein>
    <submittedName>
        <fullName evidence="2">Toll/interleukin-1 receptor domain-containing protein</fullName>
    </submittedName>
</protein>
<dbReference type="Proteomes" id="UP001151002">
    <property type="component" value="Unassembled WGS sequence"/>
</dbReference>
<dbReference type="EMBL" id="JAPNTZ010000006">
    <property type="protein sequence ID" value="MCY1140098.1"/>
    <property type="molecule type" value="Genomic_DNA"/>
</dbReference>
<accession>A0ABT4B3B7</accession>
<evidence type="ECO:0000313" key="2">
    <source>
        <dbReference type="EMBL" id="MCY1140098.1"/>
    </source>
</evidence>
<name>A0ABT4B3B7_9ACTN</name>
<evidence type="ECO:0000313" key="3">
    <source>
        <dbReference type="Proteomes" id="UP001151002"/>
    </source>
</evidence>
<keyword evidence="2" id="KW-0675">Receptor</keyword>
<proteinExistence type="predicted"/>